<evidence type="ECO:0000256" key="2">
    <source>
        <dbReference type="SAM" id="Phobius"/>
    </source>
</evidence>
<dbReference type="AlphaFoldDB" id="A0A917UVQ8"/>
<evidence type="ECO:0000259" key="3">
    <source>
        <dbReference type="Pfam" id="PF03713"/>
    </source>
</evidence>
<name>A0A917UVQ8_9DEIO</name>
<reference evidence="4" key="1">
    <citation type="journal article" date="2014" name="Int. J. Syst. Evol. Microbiol.">
        <title>Complete genome sequence of Corynebacterium casei LMG S-19264T (=DSM 44701T), isolated from a smear-ripened cheese.</title>
        <authorList>
            <consortium name="US DOE Joint Genome Institute (JGI-PGF)"/>
            <person name="Walter F."/>
            <person name="Albersmeier A."/>
            <person name="Kalinowski J."/>
            <person name="Ruckert C."/>
        </authorList>
    </citation>
    <scope>NUCLEOTIDE SEQUENCE</scope>
    <source>
        <strain evidence="4">JCM 14371</strain>
    </source>
</reference>
<comment type="caution">
    <text evidence="4">The sequence shown here is derived from an EMBL/GenBank/DDBJ whole genome shotgun (WGS) entry which is preliminary data.</text>
</comment>
<dbReference type="PANTHER" id="PTHR36933">
    <property type="entry name" value="SLL0788 PROTEIN"/>
    <property type="match status" value="1"/>
</dbReference>
<feature type="region of interest" description="Disordered" evidence="1">
    <location>
        <begin position="202"/>
        <end position="224"/>
    </location>
</feature>
<evidence type="ECO:0000313" key="4">
    <source>
        <dbReference type="EMBL" id="GGJ88221.1"/>
    </source>
</evidence>
<sequence>MTARPPTFHPSSSRRGGTLRLLWPVLAVLLVLGGAWFWQAHRFPQEGSPAVRFARDMRLHHGQAVELSLHILERPVSAPVRLLAQDITVTQEAQLGQMGGWLDIWGLPFSGPDAPMQGMNRAAMGMASDADVQSLDTLPARQAEIRYLQLMLRHHRGGVQMAQEGLKSGVPPVVTVANAIVVSQTAEIDLITGMLRERGAAVPPANGTVAPGSTDGMNGMPMNH</sequence>
<protein>
    <submittedName>
        <fullName evidence="4">DUF305 domain-containing protein</fullName>
    </submittedName>
</protein>
<proteinExistence type="predicted"/>
<keyword evidence="5" id="KW-1185">Reference proteome</keyword>
<feature type="transmembrane region" description="Helical" evidence="2">
    <location>
        <begin position="21"/>
        <end position="38"/>
    </location>
</feature>
<dbReference type="RefSeq" id="WP_188964630.1">
    <property type="nucleotide sequence ID" value="NZ_BMOE01000020.1"/>
</dbReference>
<dbReference type="EMBL" id="BMOE01000020">
    <property type="protein sequence ID" value="GGJ88221.1"/>
    <property type="molecule type" value="Genomic_DNA"/>
</dbReference>
<evidence type="ECO:0000256" key="1">
    <source>
        <dbReference type="SAM" id="MobiDB-lite"/>
    </source>
</evidence>
<feature type="domain" description="DUF305" evidence="3">
    <location>
        <begin position="51"/>
        <end position="195"/>
    </location>
</feature>
<dbReference type="InterPro" id="IPR005183">
    <property type="entry name" value="DUF305_CopM-like"/>
</dbReference>
<keyword evidence="2" id="KW-0472">Membrane</keyword>
<dbReference type="Gene3D" id="1.20.1260.10">
    <property type="match status" value="1"/>
</dbReference>
<dbReference type="InterPro" id="IPR012347">
    <property type="entry name" value="Ferritin-like"/>
</dbReference>
<dbReference type="Pfam" id="PF03713">
    <property type="entry name" value="DUF305"/>
    <property type="match status" value="1"/>
</dbReference>
<accession>A0A917UVQ8</accession>
<gene>
    <name evidence="4" type="ORF">GCM10008939_35330</name>
</gene>
<dbReference type="PANTHER" id="PTHR36933:SF1">
    <property type="entry name" value="SLL0788 PROTEIN"/>
    <property type="match status" value="1"/>
</dbReference>
<dbReference type="Proteomes" id="UP000635726">
    <property type="component" value="Unassembled WGS sequence"/>
</dbReference>
<keyword evidence="2" id="KW-1133">Transmembrane helix</keyword>
<reference evidence="4" key="2">
    <citation type="submission" date="2020-09" db="EMBL/GenBank/DDBJ databases">
        <authorList>
            <person name="Sun Q."/>
            <person name="Ohkuma M."/>
        </authorList>
    </citation>
    <scope>NUCLEOTIDE SEQUENCE</scope>
    <source>
        <strain evidence="4">JCM 14371</strain>
    </source>
</reference>
<evidence type="ECO:0000313" key="5">
    <source>
        <dbReference type="Proteomes" id="UP000635726"/>
    </source>
</evidence>
<keyword evidence="2" id="KW-0812">Transmembrane</keyword>
<organism evidence="4 5">
    <name type="scientific">Deinococcus aquiradiocola</name>
    <dbReference type="NCBI Taxonomy" id="393059"/>
    <lineage>
        <taxon>Bacteria</taxon>
        <taxon>Thermotogati</taxon>
        <taxon>Deinococcota</taxon>
        <taxon>Deinococci</taxon>
        <taxon>Deinococcales</taxon>
        <taxon>Deinococcaceae</taxon>
        <taxon>Deinococcus</taxon>
    </lineage>
</organism>